<organism evidence="11 12">
    <name type="scientific">Luteitalea pratensis</name>
    <dbReference type="NCBI Taxonomy" id="1855912"/>
    <lineage>
        <taxon>Bacteria</taxon>
        <taxon>Pseudomonadati</taxon>
        <taxon>Acidobacteriota</taxon>
        <taxon>Vicinamibacteria</taxon>
        <taxon>Vicinamibacterales</taxon>
        <taxon>Vicinamibacteraceae</taxon>
        <taxon>Luteitalea</taxon>
    </lineage>
</organism>
<protein>
    <recommendedName>
        <fullName evidence="4">Heme exporter protein C</fullName>
    </recommendedName>
</protein>
<dbReference type="AlphaFoldDB" id="A0A143PNZ3"/>
<proteinExistence type="inferred from homology"/>
<keyword evidence="7 9" id="KW-1133">Transmembrane helix</keyword>
<comment type="subcellular location">
    <subcellularLocation>
        <location evidence="2">Membrane</location>
        <topology evidence="2">Multi-pass membrane protein</topology>
    </subcellularLocation>
</comment>
<dbReference type="OrthoDB" id="9814290at2"/>
<sequence length="219" mass="24492">MLTRSVPAMLMVALAMFSIAPYFIAQAPYESTMGLVQKIFYYHAPVGIVMFVSTFTCGFASLAYLVRGKARSDRLAEAAAELTVVLGAIVLLTGPLWARKAWGVWWQWDARLTSTLVLWLLFAAYLLLRRFGGPGTEKLAAGVALFGMANVPFIYWSVNVWRTMHPKTSVVPSLVPEMRFPFYWCVVAFLLLFVALLRTRVRLAEQQDALDMLLAEAEG</sequence>
<evidence type="ECO:0000259" key="10">
    <source>
        <dbReference type="Pfam" id="PF01578"/>
    </source>
</evidence>
<feature type="transmembrane region" description="Helical" evidence="9">
    <location>
        <begin position="41"/>
        <end position="66"/>
    </location>
</feature>
<feature type="transmembrane region" description="Helical" evidence="9">
    <location>
        <begin position="140"/>
        <end position="158"/>
    </location>
</feature>
<dbReference type="KEGG" id="abac:LuPra_03390"/>
<accession>A0A143PNZ3</accession>
<reference evidence="12" key="2">
    <citation type="submission" date="2016-04" db="EMBL/GenBank/DDBJ databases">
        <title>First Complete Genome Sequence of a Subdivision 6 Acidobacterium.</title>
        <authorList>
            <person name="Huang S."/>
            <person name="Vieira S."/>
            <person name="Bunk B."/>
            <person name="Riedel T."/>
            <person name="Sproeer C."/>
            <person name="Overmann J."/>
        </authorList>
    </citation>
    <scope>NUCLEOTIDE SEQUENCE [LARGE SCALE GENOMIC DNA]</scope>
    <source>
        <strain evidence="12">DSM 100886 HEG_-6_39</strain>
    </source>
</reference>
<dbReference type="RefSeq" id="WP_110171830.1">
    <property type="nucleotide sequence ID" value="NZ_CP015136.1"/>
</dbReference>
<dbReference type="STRING" id="1855912.LuPra_03390"/>
<evidence type="ECO:0000256" key="1">
    <source>
        <dbReference type="ARBA" id="ARBA00002442"/>
    </source>
</evidence>
<evidence type="ECO:0000256" key="8">
    <source>
        <dbReference type="ARBA" id="ARBA00023136"/>
    </source>
</evidence>
<keyword evidence="5 9" id="KW-0812">Transmembrane</keyword>
<evidence type="ECO:0000256" key="3">
    <source>
        <dbReference type="ARBA" id="ARBA00005840"/>
    </source>
</evidence>
<evidence type="ECO:0000256" key="9">
    <source>
        <dbReference type="SAM" id="Phobius"/>
    </source>
</evidence>
<dbReference type="GO" id="GO:0017004">
    <property type="term" value="P:cytochrome complex assembly"/>
    <property type="evidence" value="ECO:0007669"/>
    <property type="project" value="UniProtKB-KW"/>
</dbReference>
<dbReference type="PANTHER" id="PTHR30071">
    <property type="entry name" value="HEME EXPORTER PROTEIN C"/>
    <property type="match status" value="1"/>
</dbReference>
<dbReference type="GO" id="GO:0020037">
    <property type="term" value="F:heme binding"/>
    <property type="evidence" value="ECO:0007669"/>
    <property type="project" value="InterPro"/>
</dbReference>
<comment type="similarity">
    <text evidence="3">Belongs to the CcmC/CycZ/HelC family.</text>
</comment>
<keyword evidence="6" id="KW-0201">Cytochrome c-type biogenesis</keyword>
<feature type="transmembrane region" description="Helical" evidence="9">
    <location>
        <begin position="178"/>
        <end position="197"/>
    </location>
</feature>
<keyword evidence="8 9" id="KW-0472">Membrane</keyword>
<feature type="transmembrane region" description="Helical" evidence="9">
    <location>
        <begin position="110"/>
        <end position="128"/>
    </location>
</feature>
<dbReference type="Pfam" id="PF01578">
    <property type="entry name" value="Cytochrom_C_asm"/>
    <property type="match status" value="1"/>
</dbReference>
<feature type="transmembrane region" description="Helical" evidence="9">
    <location>
        <begin position="78"/>
        <end position="98"/>
    </location>
</feature>
<comment type="function">
    <text evidence="1">Required for the export of heme to the periplasm for the biogenesis of c-type cytochromes.</text>
</comment>
<dbReference type="InterPro" id="IPR003557">
    <property type="entry name" value="Cyt_c_biogenesis_CcmC"/>
</dbReference>
<dbReference type="PANTHER" id="PTHR30071:SF1">
    <property type="entry name" value="CYTOCHROME B_B6 PROTEIN-RELATED"/>
    <property type="match status" value="1"/>
</dbReference>
<evidence type="ECO:0000256" key="6">
    <source>
        <dbReference type="ARBA" id="ARBA00022748"/>
    </source>
</evidence>
<feature type="domain" description="Cytochrome c assembly protein" evidence="10">
    <location>
        <begin position="8"/>
        <end position="165"/>
    </location>
</feature>
<name>A0A143PNZ3_LUTPR</name>
<evidence type="ECO:0000256" key="5">
    <source>
        <dbReference type="ARBA" id="ARBA00022692"/>
    </source>
</evidence>
<dbReference type="GO" id="GO:0005886">
    <property type="term" value="C:plasma membrane"/>
    <property type="evidence" value="ECO:0007669"/>
    <property type="project" value="TreeGrafter"/>
</dbReference>
<keyword evidence="12" id="KW-1185">Reference proteome</keyword>
<evidence type="ECO:0000256" key="4">
    <source>
        <dbReference type="ARBA" id="ARBA00016463"/>
    </source>
</evidence>
<dbReference type="InterPro" id="IPR045062">
    <property type="entry name" value="Cyt_c_biogenesis_CcsA/CcmC"/>
</dbReference>
<gene>
    <name evidence="11" type="primary">ccmC</name>
    <name evidence="11" type="ORF">LuPra_03390</name>
</gene>
<dbReference type="Proteomes" id="UP000076079">
    <property type="component" value="Chromosome"/>
</dbReference>
<dbReference type="PRINTS" id="PR01386">
    <property type="entry name" value="CCMCBIOGNSIS"/>
</dbReference>
<dbReference type="GO" id="GO:0015232">
    <property type="term" value="F:heme transmembrane transporter activity"/>
    <property type="evidence" value="ECO:0007669"/>
    <property type="project" value="InterPro"/>
</dbReference>
<evidence type="ECO:0000256" key="7">
    <source>
        <dbReference type="ARBA" id="ARBA00022989"/>
    </source>
</evidence>
<reference evidence="11 12" key="1">
    <citation type="journal article" date="2016" name="Genome Announc.">
        <title>First Complete Genome Sequence of a Subdivision 6 Acidobacterium Strain.</title>
        <authorList>
            <person name="Huang S."/>
            <person name="Vieira S."/>
            <person name="Bunk B."/>
            <person name="Riedel T."/>
            <person name="Sproer C."/>
            <person name="Overmann J."/>
        </authorList>
    </citation>
    <scope>NUCLEOTIDE SEQUENCE [LARGE SCALE GENOMIC DNA]</scope>
    <source>
        <strain evidence="12">DSM 100886 HEG_-6_39</strain>
    </source>
</reference>
<dbReference type="PATRIC" id="fig|1813736.3.peg.3600"/>
<dbReference type="InterPro" id="IPR002541">
    <property type="entry name" value="Cyt_c_assembly"/>
</dbReference>
<evidence type="ECO:0000313" key="12">
    <source>
        <dbReference type="Proteomes" id="UP000076079"/>
    </source>
</evidence>
<evidence type="ECO:0000256" key="2">
    <source>
        <dbReference type="ARBA" id="ARBA00004141"/>
    </source>
</evidence>
<dbReference type="EMBL" id="CP015136">
    <property type="protein sequence ID" value="AMY10161.1"/>
    <property type="molecule type" value="Genomic_DNA"/>
</dbReference>
<evidence type="ECO:0000313" key="11">
    <source>
        <dbReference type="EMBL" id="AMY10161.1"/>
    </source>
</evidence>